<protein>
    <submittedName>
        <fullName evidence="1">DNA primase</fullName>
    </submittedName>
</protein>
<gene>
    <name evidence="1" type="ORF">HWD57_11275</name>
</gene>
<sequence length="141" mass="15407">MTPTEKFLSRVEHRQTGPGRWQFRVPTRKDRHMSGAVRETDEGVLLLHDFGGDSVPDILDAIGLQPSDLFPEKLTHHAKSERRPFPASDVLRCVAFEAMVVAAAAVALLAGEPFTEVDRERLILAASRIQAAITAAGLSHG</sequence>
<evidence type="ECO:0000313" key="1">
    <source>
        <dbReference type="EMBL" id="QLH52535.1"/>
    </source>
</evidence>
<dbReference type="KEGG" id="acog:HWD57_11275"/>
<dbReference type="EMBL" id="CP058708">
    <property type="protein sequence ID" value="QLH52535.1"/>
    <property type="molecule type" value="Genomic_DNA"/>
</dbReference>
<accession>A0A7D5ND28</accession>
<reference evidence="1 2" key="1">
    <citation type="journal article" date="2019" name="Microbiome">
        <title>Annotated bacterial chromosomes from frame-shift-corrected long-read metagenomic data.</title>
        <authorList>
            <person name="Arumugam K."/>
            <person name="Bagci C."/>
            <person name="Bessarab I."/>
            <person name="Beier S."/>
            <person name="Buchfink B."/>
            <person name="Gorska A."/>
            <person name="Qiu G."/>
            <person name="Huson D.H."/>
            <person name="Williams R.B.H."/>
        </authorList>
    </citation>
    <scope>NUCLEOTIDE SEQUENCE [LARGE SCALE GENOMIC DNA]</scope>
    <source>
        <strain evidence="1">SSA1</strain>
    </source>
</reference>
<dbReference type="AlphaFoldDB" id="A0A7D5ND28"/>
<dbReference type="Proteomes" id="UP000509684">
    <property type="component" value="Chromosome"/>
</dbReference>
<evidence type="ECO:0000313" key="2">
    <source>
        <dbReference type="Proteomes" id="UP000509684"/>
    </source>
</evidence>
<proteinExistence type="predicted"/>
<organism evidence="1 2">
    <name type="scientific">Candidatus Accumulibacter cognatus</name>
    <dbReference type="NCBI Taxonomy" id="2954383"/>
    <lineage>
        <taxon>Bacteria</taxon>
        <taxon>Pseudomonadati</taxon>
        <taxon>Pseudomonadota</taxon>
        <taxon>Betaproteobacteria</taxon>
        <taxon>Candidatus Accumulibacter</taxon>
    </lineage>
</organism>
<name>A0A7D5ND28_9PROT</name>